<name>A0ABQ4QV59_9HYPH</name>
<accession>A0ABQ4QV59</accession>
<dbReference type="EMBL" id="BPQH01000003">
    <property type="protein sequence ID" value="GJD48655.1"/>
    <property type="molecule type" value="Genomic_DNA"/>
</dbReference>
<evidence type="ECO:0000256" key="1">
    <source>
        <dbReference type="SAM" id="MobiDB-lite"/>
    </source>
</evidence>
<reference evidence="2" key="1">
    <citation type="journal article" date="2021" name="Front. Microbiol.">
        <title>Comprehensive Comparative Genomics and Phenotyping of Methylobacterium Species.</title>
        <authorList>
            <person name="Alessa O."/>
            <person name="Ogura Y."/>
            <person name="Fujitani Y."/>
            <person name="Takami H."/>
            <person name="Hayashi T."/>
            <person name="Sahin N."/>
            <person name="Tani A."/>
        </authorList>
    </citation>
    <scope>NUCLEOTIDE SEQUENCE</scope>
    <source>
        <strain evidence="2">KCTC 52305</strain>
    </source>
</reference>
<dbReference type="Proteomes" id="UP001055167">
    <property type="component" value="Unassembled WGS sequence"/>
</dbReference>
<evidence type="ECO:0000313" key="2">
    <source>
        <dbReference type="EMBL" id="GJD48655.1"/>
    </source>
</evidence>
<dbReference type="RefSeq" id="WP_128561155.1">
    <property type="nucleotide sequence ID" value="NZ_BPQH01000003.1"/>
</dbReference>
<protein>
    <submittedName>
        <fullName evidence="2">Uncharacterized protein</fullName>
    </submittedName>
</protein>
<sequence length="75" mass="8049">MTRSRFIKADLPCRSFGCAHDAVLDGVSRVLLDLLRPIEGPLGQPSPDPGRDQGRGARAEPAPAARRTARADEGR</sequence>
<proteinExistence type="predicted"/>
<evidence type="ECO:0000313" key="3">
    <source>
        <dbReference type="Proteomes" id="UP001055167"/>
    </source>
</evidence>
<keyword evidence="3" id="KW-1185">Reference proteome</keyword>
<comment type="caution">
    <text evidence="2">The sequence shown here is derived from an EMBL/GenBank/DDBJ whole genome shotgun (WGS) entry which is preliminary data.</text>
</comment>
<reference evidence="2" key="2">
    <citation type="submission" date="2021-08" db="EMBL/GenBank/DDBJ databases">
        <authorList>
            <person name="Tani A."/>
            <person name="Ola A."/>
            <person name="Ogura Y."/>
            <person name="Katsura K."/>
            <person name="Hayashi T."/>
        </authorList>
    </citation>
    <scope>NUCLEOTIDE SEQUENCE</scope>
    <source>
        <strain evidence="2">KCTC 52305</strain>
    </source>
</reference>
<gene>
    <name evidence="2" type="ORF">OPKNFCMD_1378</name>
</gene>
<feature type="region of interest" description="Disordered" evidence="1">
    <location>
        <begin position="38"/>
        <end position="75"/>
    </location>
</feature>
<organism evidence="2 3">
    <name type="scientific">Methylobacterium crusticola</name>
    <dbReference type="NCBI Taxonomy" id="1697972"/>
    <lineage>
        <taxon>Bacteria</taxon>
        <taxon>Pseudomonadati</taxon>
        <taxon>Pseudomonadota</taxon>
        <taxon>Alphaproteobacteria</taxon>
        <taxon>Hyphomicrobiales</taxon>
        <taxon>Methylobacteriaceae</taxon>
        <taxon>Methylobacterium</taxon>
    </lineage>
</organism>
<feature type="compositionally biased region" description="Basic and acidic residues" evidence="1">
    <location>
        <begin position="49"/>
        <end position="58"/>
    </location>
</feature>